<evidence type="ECO:0000313" key="4">
    <source>
        <dbReference type="Proteomes" id="UP000664277"/>
    </source>
</evidence>
<reference evidence="3" key="1">
    <citation type="submission" date="2021-02" db="EMBL/GenBank/DDBJ databases">
        <title>Genome-Resolved Metagenomics of a Microbial Community Performing Photosynthetic Biological Nutrient Removal.</title>
        <authorList>
            <person name="Mcdaniel E.A."/>
        </authorList>
    </citation>
    <scope>NUCLEOTIDE SEQUENCE</scope>
    <source>
        <strain evidence="3">UWPOB_OBS1</strain>
    </source>
</reference>
<keyword evidence="2" id="KW-1133">Transmembrane helix</keyword>
<evidence type="ECO:0000256" key="2">
    <source>
        <dbReference type="SAM" id="Phobius"/>
    </source>
</evidence>
<name>A0A8J7TNH4_9BACT</name>
<protein>
    <submittedName>
        <fullName evidence="3">Uncharacterized protein</fullName>
    </submittedName>
</protein>
<evidence type="ECO:0000313" key="3">
    <source>
        <dbReference type="EMBL" id="MBN8662091.1"/>
    </source>
</evidence>
<dbReference type="AlphaFoldDB" id="A0A8J7TNH4"/>
<dbReference type="Proteomes" id="UP000664277">
    <property type="component" value="Unassembled WGS sequence"/>
</dbReference>
<proteinExistence type="predicted"/>
<gene>
    <name evidence="3" type="ORF">J0M35_17115</name>
</gene>
<feature type="region of interest" description="Disordered" evidence="1">
    <location>
        <begin position="340"/>
        <end position="367"/>
    </location>
</feature>
<feature type="compositionally biased region" description="Polar residues" evidence="1">
    <location>
        <begin position="355"/>
        <end position="367"/>
    </location>
</feature>
<dbReference type="EMBL" id="JAFLCK010000030">
    <property type="protein sequence ID" value="MBN8662091.1"/>
    <property type="molecule type" value="Genomic_DNA"/>
</dbReference>
<comment type="caution">
    <text evidence="3">The sequence shown here is derived from an EMBL/GenBank/DDBJ whole genome shotgun (WGS) entry which is preliminary data.</text>
</comment>
<evidence type="ECO:0000256" key="1">
    <source>
        <dbReference type="SAM" id="MobiDB-lite"/>
    </source>
</evidence>
<sequence>MKSFAPTKISRKRATGRNRRGSLLVVIMLTLIGVAIFFLGVIDLSVGLTKANRKHYEVEAAALAAAQELSRLVIEDPYFGYIGLGDLAPTGSLAAQDGEPLPVSSINTLMSAARNRLVIASELDNPTLVKLSLQDLKQAKRAARDLETALTEALKPSQKGKLKDRNGESIDVYGAAAKVLSQEVQNSFTLELGYLEGSGSTVSQAPKNFALAKINPNELDKGIYRPDKNYAYLNENIYFAAVGRQCALVPSQNFRRIDGNHIASIVRVTSKARIGLIAREELSGQVKLSACAQPQALGQKTIPGSFLLDLPQGKINGINTLAALLHSQVATSREVPFMIPRNGDFPSNGAKSRISDSAESLPSQNSQTETLSAPLSELIATAFHDWLRTGADNLDIDSVLQAVRCQEFQPSLFALSSPDSARFVRFDLDNQGTVRVNRTATCPFNSTRVHENQLYCFASASLKSAGGLCSISLTDQVNKLGRLNGGRHGGQPIAPETINWTDLARYSESGFAAPIAGRGKELGLLVEGKESLLADGGISCQTATFLNKSRAAIDQPRSTHYSGGLAVAVQLFPDAPELAD</sequence>
<keyword evidence="2" id="KW-0812">Transmembrane</keyword>
<keyword evidence="2" id="KW-0472">Membrane</keyword>
<feature type="transmembrane region" description="Helical" evidence="2">
    <location>
        <begin position="21"/>
        <end position="42"/>
    </location>
</feature>
<organism evidence="3 4">
    <name type="scientific">Candidatus Obscuribacter phosphatis</name>
    <dbReference type="NCBI Taxonomy" id="1906157"/>
    <lineage>
        <taxon>Bacteria</taxon>
        <taxon>Bacillati</taxon>
        <taxon>Candidatus Melainabacteria</taxon>
        <taxon>Candidatus Obscuribacterales</taxon>
        <taxon>Candidatus Obscuribacteraceae</taxon>
        <taxon>Candidatus Obscuribacter</taxon>
    </lineage>
</organism>
<accession>A0A8J7TNH4</accession>